<sequence length="192" mass="20319">MLIRDLAKSGACLALAIAMPAQAAQNGITYDCDTAANHYSDLVLPTPQGPFTVRGQLRLNQVASSDQYVPMTGIAIADALDAPGASSKDAAGFKLVAMHARLLGVKTKDKDAVLQFQQWNEVKGGTEVAHDPIPLPDTQNGGAFSLSYDGKSVTVEFAGQRRDIPLTAATPVVRLTCSTGEFLYTDLIIQGQ</sequence>
<name>A0A085KAE2_SPHYA</name>
<dbReference type="EMBL" id="CP033230">
    <property type="protein sequence ID" value="AYO76983.1"/>
    <property type="molecule type" value="Genomic_DNA"/>
</dbReference>
<dbReference type="Proteomes" id="UP000280708">
    <property type="component" value="Chromosome"/>
</dbReference>
<gene>
    <name evidence="1" type="ORF">EBF16_08560</name>
</gene>
<organism evidence="1 2">
    <name type="scientific">Sphingobium yanoikuyae</name>
    <name type="common">Sphingomonas yanoikuyae</name>
    <dbReference type="NCBI Taxonomy" id="13690"/>
    <lineage>
        <taxon>Bacteria</taxon>
        <taxon>Pseudomonadati</taxon>
        <taxon>Pseudomonadota</taxon>
        <taxon>Alphaproteobacteria</taxon>
        <taxon>Sphingomonadales</taxon>
        <taxon>Sphingomonadaceae</taxon>
        <taxon>Sphingobium</taxon>
    </lineage>
</organism>
<proteinExistence type="predicted"/>
<protein>
    <submittedName>
        <fullName evidence="1">Uncharacterized protein</fullName>
    </submittedName>
</protein>
<evidence type="ECO:0000313" key="1">
    <source>
        <dbReference type="EMBL" id="AYO76983.1"/>
    </source>
</evidence>
<accession>A0A085KAE2</accession>
<dbReference type="RefSeq" id="WP_037506670.1">
    <property type="nucleotide sequence ID" value="NZ_CAIGKD010000004.1"/>
</dbReference>
<reference evidence="1 2" key="1">
    <citation type="submission" date="2018-10" db="EMBL/GenBank/DDBJ databases">
        <title>Characterization and genome analysis of a novel bacterium Sphingobium yanoikuyae SJTF8 capable of degrading PAHs.</title>
        <authorList>
            <person name="Yin C."/>
            <person name="Xiong W."/>
            <person name="Liang R."/>
        </authorList>
    </citation>
    <scope>NUCLEOTIDE SEQUENCE [LARGE SCALE GENOMIC DNA]</scope>
    <source>
        <strain evidence="1 2">SJTF8</strain>
    </source>
</reference>
<dbReference type="AlphaFoldDB" id="A0A085KAE2"/>
<evidence type="ECO:0000313" key="2">
    <source>
        <dbReference type="Proteomes" id="UP000280708"/>
    </source>
</evidence>